<reference evidence="2 3" key="1">
    <citation type="submission" date="2023-01" db="EMBL/GenBank/DDBJ databases">
        <authorList>
            <person name="Whitehead M."/>
        </authorList>
    </citation>
    <scope>NUCLEOTIDE SEQUENCE [LARGE SCALE GENOMIC DNA]</scope>
</reference>
<evidence type="ECO:0008006" key="4">
    <source>
        <dbReference type="Google" id="ProtNLM"/>
    </source>
</evidence>
<name>A0AAV0WBL6_9HEMI</name>
<feature type="coiled-coil region" evidence="1">
    <location>
        <begin position="362"/>
        <end position="396"/>
    </location>
</feature>
<organism evidence="2 3">
    <name type="scientific">Macrosiphum euphorbiae</name>
    <name type="common">potato aphid</name>
    <dbReference type="NCBI Taxonomy" id="13131"/>
    <lineage>
        <taxon>Eukaryota</taxon>
        <taxon>Metazoa</taxon>
        <taxon>Ecdysozoa</taxon>
        <taxon>Arthropoda</taxon>
        <taxon>Hexapoda</taxon>
        <taxon>Insecta</taxon>
        <taxon>Pterygota</taxon>
        <taxon>Neoptera</taxon>
        <taxon>Paraneoptera</taxon>
        <taxon>Hemiptera</taxon>
        <taxon>Sternorrhyncha</taxon>
        <taxon>Aphidomorpha</taxon>
        <taxon>Aphidoidea</taxon>
        <taxon>Aphididae</taxon>
        <taxon>Macrosiphini</taxon>
        <taxon>Macrosiphum</taxon>
    </lineage>
</organism>
<dbReference type="InterPro" id="IPR039893">
    <property type="entry name" value="CEP120-like"/>
</dbReference>
<dbReference type="Proteomes" id="UP001160148">
    <property type="component" value="Unassembled WGS sequence"/>
</dbReference>
<keyword evidence="1" id="KW-0175">Coiled coil</keyword>
<dbReference type="PANTHER" id="PTHR21574:SF0">
    <property type="entry name" value="CENTROSOMAL PROTEIN OF 120 KDA"/>
    <property type="match status" value="1"/>
</dbReference>
<evidence type="ECO:0000256" key="1">
    <source>
        <dbReference type="SAM" id="Coils"/>
    </source>
</evidence>
<comment type="caution">
    <text evidence="2">The sequence shown here is derived from an EMBL/GenBank/DDBJ whole genome shotgun (WGS) entry which is preliminary data.</text>
</comment>
<evidence type="ECO:0000313" key="2">
    <source>
        <dbReference type="EMBL" id="CAI6353325.1"/>
    </source>
</evidence>
<dbReference type="EMBL" id="CARXXK010000002">
    <property type="protein sequence ID" value="CAI6353325.1"/>
    <property type="molecule type" value="Genomic_DNA"/>
</dbReference>
<dbReference type="InterPro" id="IPR035892">
    <property type="entry name" value="C2_domain_sf"/>
</dbReference>
<gene>
    <name evidence="2" type="ORF">MEUPH1_LOCUS9460</name>
</gene>
<keyword evidence="3" id="KW-1185">Reference proteome</keyword>
<dbReference type="PANTHER" id="PTHR21574">
    <property type="entry name" value="CENTROSOMAL PROTEIN OF 120 KDA"/>
    <property type="match status" value="1"/>
</dbReference>
<dbReference type="GO" id="GO:1903724">
    <property type="term" value="P:positive regulation of centriole elongation"/>
    <property type="evidence" value="ECO:0007669"/>
    <property type="project" value="TreeGrafter"/>
</dbReference>
<evidence type="ECO:0000313" key="3">
    <source>
        <dbReference type="Proteomes" id="UP001160148"/>
    </source>
</evidence>
<proteinExistence type="predicted"/>
<dbReference type="AlphaFoldDB" id="A0AAV0WBL6"/>
<protein>
    <recommendedName>
        <fullName evidence="4">Viral A-type inclusion protein</fullName>
    </recommendedName>
</protein>
<sequence>MANQLQGLDSMNKKIILKINSAYGFGLVKGSIVIYATLKNQTLQTAIIPVNKNELKFASDIIWHMDNATLKKLKMDNASIRVECFRIPIDKSNSNERLGYLLLKVKGAQTIYPTSNDRIENLSYKLIGSKNCSYDLNLSLLIEDSNDKAIGKSPEKIKSLKWINNKNKNVETSLKKIEDNKHYEENIEVDLPNPDVNIMSEQIDISPEKHEYQNELHFDVDVQQKNIEELEEWKDRQMILFNEKMKTKEEQLLKEFNNKWSNDRKRIEEELAYAMSKCKALAKDLDKMSDKLKERDAIVTAKELELACQKDSMDNKYIGLMSSNTQTNDELSKNIFELKKKLHGSEKMNTLLRKENEELKYNNNCGLHVQELEEKISNLESNLEEANRSCMFFKERWIASVRKINQMYTKFHGTKTDDLLLNNKQNIQNILTNQLVERQHDEEKLRTLLNDISKLRHDMTNTNYLDL</sequence>
<accession>A0AAV0WBL6</accession>
<dbReference type="Gene3D" id="2.60.40.150">
    <property type="entry name" value="C2 domain"/>
    <property type="match status" value="1"/>
</dbReference>
<dbReference type="GO" id="GO:0005813">
    <property type="term" value="C:centrosome"/>
    <property type="evidence" value="ECO:0007669"/>
    <property type="project" value="TreeGrafter"/>
</dbReference>